<dbReference type="InterPro" id="IPR011990">
    <property type="entry name" value="TPR-like_helical_dom_sf"/>
</dbReference>
<protein>
    <recommendedName>
        <fullName evidence="4">peptidylprolyl isomerase</fullName>
        <ecNumber evidence="4">5.2.1.8</ecNumber>
    </recommendedName>
</protein>
<dbReference type="InterPro" id="IPR001179">
    <property type="entry name" value="PPIase_FKBP_dom"/>
</dbReference>
<dbReference type="SMART" id="SM00028">
    <property type="entry name" value="TPR"/>
    <property type="match status" value="3"/>
</dbReference>
<dbReference type="EC" id="5.2.1.8" evidence="4"/>
<organism evidence="6 7">
    <name type="scientific">Orchesella dallaii</name>
    <dbReference type="NCBI Taxonomy" id="48710"/>
    <lineage>
        <taxon>Eukaryota</taxon>
        <taxon>Metazoa</taxon>
        <taxon>Ecdysozoa</taxon>
        <taxon>Arthropoda</taxon>
        <taxon>Hexapoda</taxon>
        <taxon>Collembola</taxon>
        <taxon>Entomobryomorpha</taxon>
        <taxon>Entomobryoidea</taxon>
        <taxon>Orchesellidae</taxon>
        <taxon>Orchesellinae</taxon>
        <taxon>Orchesella</taxon>
    </lineage>
</organism>
<dbReference type="Gene3D" id="3.10.50.40">
    <property type="match status" value="1"/>
</dbReference>
<keyword evidence="7" id="KW-1185">Reference proteome</keyword>
<evidence type="ECO:0000313" key="7">
    <source>
        <dbReference type="Proteomes" id="UP001642540"/>
    </source>
</evidence>
<dbReference type="SUPFAM" id="SSF48452">
    <property type="entry name" value="TPR-like"/>
    <property type="match status" value="1"/>
</dbReference>
<comment type="caution">
    <text evidence="6">The sequence shown here is derived from an EMBL/GenBank/DDBJ whole genome shotgun (WGS) entry which is preliminary data.</text>
</comment>
<evidence type="ECO:0000259" key="5">
    <source>
        <dbReference type="PROSITE" id="PS50059"/>
    </source>
</evidence>
<sequence length="407" mass="46023">MNTNYNDLEADMEEAYEHLAFSHKAKPRLKNGLNLKDLVEQKSTTFEVEEIISDLNLDDEDEIPGLDMESYVSAYFSKKAKDSIGRNLTTIEELVLTATDFLTGSFSDLAESMTPIYEKDLVMKQGVKQGTGRKIPDECKVFVHYVAVCEGADEPFDSTVLRKAPAVIDMRKADIVPGLFVAIQSMELHEVSKFIVKSSLCYGKTGCPPRVPPCSDVLYIVEILQIMDKSQLESPLFMTADERAALPFKQILEVADQLRTDGNGHFSERSYLFAVKKYRKAATVLEDYHVVSEQDEDDRCDLLHTIYANLAQCFLQLNRPAQACTACKLGLKSAKGKHAVKLLYRFAKAKIMLSDFEVAINLCSDGLRLEPNNRELLDLRSKATLEFNKQSEKNKEMYQKMFKKESK</sequence>
<proteinExistence type="inferred from homology"/>
<dbReference type="PANTHER" id="PTHR46674:SF1">
    <property type="entry name" value="INACTIVE PEPTIDYL-PROLYL CIS-TRANS ISOMERASE FKBP6"/>
    <property type="match status" value="1"/>
</dbReference>
<keyword evidence="2" id="KW-0677">Repeat</keyword>
<dbReference type="Gene3D" id="1.25.40.10">
    <property type="entry name" value="Tetratricopeptide repeat domain"/>
    <property type="match status" value="1"/>
</dbReference>
<dbReference type="Proteomes" id="UP001642540">
    <property type="component" value="Unassembled WGS sequence"/>
</dbReference>
<keyword evidence="4" id="KW-0413">Isomerase</keyword>
<name>A0ABP1QB31_9HEXA</name>
<accession>A0ABP1QB31</accession>
<evidence type="ECO:0000256" key="2">
    <source>
        <dbReference type="ARBA" id="ARBA00022737"/>
    </source>
</evidence>
<dbReference type="InterPro" id="IPR019734">
    <property type="entry name" value="TPR_rpt"/>
</dbReference>
<dbReference type="PROSITE" id="PS50059">
    <property type="entry name" value="FKBP_PPIASE"/>
    <property type="match status" value="1"/>
</dbReference>
<comment type="similarity">
    <text evidence="1">Belongs to the FKBP6 family.</text>
</comment>
<evidence type="ECO:0000313" key="6">
    <source>
        <dbReference type="EMBL" id="CAL8096407.1"/>
    </source>
</evidence>
<dbReference type="Pfam" id="PF00254">
    <property type="entry name" value="FKBP_C"/>
    <property type="match status" value="1"/>
</dbReference>
<feature type="domain" description="PPIase FKBP-type" evidence="5">
    <location>
        <begin position="138"/>
        <end position="227"/>
    </location>
</feature>
<dbReference type="EMBL" id="CAXLJM020000028">
    <property type="protein sequence ID" value="CAL8096407.1"/>
    <property type="molecule type" value="Genomic_DNA"/>
</dbReference>
<evidence type="ECO:0000256" key="1">
    <source>
        <dbReference type="ARBA" id="ARBA00009648"/>
    </source>
</evidence>
<dbReference type="InterPro" id="IPR046357">
    <property type="entry name" value="PPIase_dom_sf"/>
</dbReference>
<reference evidence="6 7" key="1">
    <citation type="submission" date="2024-08" db="EMBL/GenBank/DDBJ databases">
        <authorList>
            <person name="Cucini C."/>
            <person name="Frati F."/>
        </authorList>
    </citation>
    <scope>NUCLEOTIDE SEQUENCE [LARGE SCALE GENOMIC DNA]</scope>
</reference>
<gene>
    <name evidence="6" type="ORF">ODALV1_LOCUS9346</name>
</gene>
<comment type="catalytic activity">
    <reaction evidence="4">
        <text>[protein]-peptidylproline (omega=180) = [protein]-peptidylproline (omega=0)</text>
        <dbReference type="Rhea" id="RHEA:16237"/>
        <dbReference type="Rhea" id="RHEA-COMP:10747"/>
        <dbReference type="Rhea" id="RHEA-COMP:10748"/>
        <dbReference type="ChEBI" id="CHEBI:83833"/>
        <dbReference type="ChEBI" id="CHEBI:83834"/>
        <dbReference type="EC" id="5.2.1.8"/>
    </reaction>
</comment>
<dbReference type="InterPro" id="IPR042282">
    <property type="entry name" value="FKBP6/shu"/>
</dbReference>
<dbReference type="PANTHER" id="PTHR46674">
    <property type="entry name" value="INACTIVE PEPTIDYL-PROLYL CIS-TRANS ISOMERASE FKBP6"/>
    <property type="match status" value="1"/>
</dbReference>
<evidence type="ECO:0000256" key="4">
    <source>
        <dbReference type="PROSITE-ProRule" id="PRU00277"/>
    </source>
</evidence>
<evidence type="ECO:0000256" key="3">
    <source>
        <dbReference type="ARBA" id="ARBA00022803"/>
    </source>
</evidence>
<keyword evidence="3" id="KW-0802">TPR repeat</keyword>
<keyword evidence="4" id="KW-0697">Rotamase</keyword>
<dbReference type="SUPFAM" id="SSF54534">
    <property type="entry name" value="FKBP-like"/>
    <property type="match status" value="1"/>
</dbReference>